<feature type="transmembrane region" description="Helical" evidence="1">
    <location>
        <begin position="30"/>
        <end position="51"/>
    </location>
</feature>
<proteinExistence type="predicted"/>
<keyword evidence="3" id="KW-1185">Reference proteome</keyword>
<evidence type="ECO:0000313" key="2">
    <source>
        <dbReference type="EMBL" id="TCK08634.1"/>
    </source>
</evidence>
<evidence type="ECO:0000313" key="3">
    <source>
        <dbReference type="Proteomes" id="UP000294546"/>
    </source>
</evidence>
<dbReference type="AlphaFoldDB" id="A0A4R1GJZ1"/>
<name>A0A4R1GJZ1_9GAMM</name>
<dbReference type="InterPro" id="IPR021836">
    <property type="entry name" value="DUF3429"/>
</dbReference>
<dbReference type="Proteomes" id="UP000294546">
    <property type="component" value="Unassembled WGS sequence"/>
</dbReference>
<feature type="transmembrane region" description="Helical" evidence="1">
    <location>
        <begin position="84"/>
        <end position="102"/>
    </location>
</feature>
<dbReference type="RefSeq" id="WP_132287599.1">
    <property type="nucleotide sequence ID" value="NZ_SMFU01000007.1"/>
</dbReference>
<gene>
    <name evidence="2" type="ORF">CLV83_0725</name>
</gene>
<accession>A0A4R1GJZ1</accession>
<sequence>MTPWHSRLGYAGLIPFIGLTALVLQSFPGASYWLLSYSALILSFLGGLLWAGSLNRQVPTHVLFVSVGVMIWAWVWLLLPQFSWYLPGSITFVLLWLYERIFLGDTYSREFMRLREWLTGLAALSLFLAGSFGTTGL</sequence>
<dbReference type="OrthoDB" id="8591832at2"/>
<reference evidence="2 3" key="1">
    <citation type="submission" date="2019-03" db="EMBL/GenBank/DDBJ databases">
        <title>Genomic Encyclopedia of Archaeal and Bacterial Type Strains, Phase II (KMG-II): from individual species to whole genera.</title>
        <authorList>
            <person name="Goeker M."/>
        </authorList>
    </citation>
    <scope>NUCLEOTIDE SEQUENCE [LARGE SCALE GENOMIC DNA]</scope>
    <source>
        <strain evidence="2 3">DSM 27697</strain>
    </source>
</reference>
<comment type="caution">
    <text evidence="2">The sequence shown here is derived from an EMBL/GenBank/DDBJ whole genome shotgun (WGS) entry which is preliminary data.</text>
</comment>
<protein>
    <submittedName>
        <fullName evidence="2">Uncharacterized protein DUF3429</fullName>
    </submittedName>
</protein>
<dbReference type="Pfam" id="PF11911">
    <property type="entry name" value="DUF3429"/>
    <property type="match status" value="1"/>
</dbReference>
<keyword evidence="1" id="KW-0472">Membrane</keyword>
<dbReference type="EMBL" id="SMFU01000007">
    <property type="protein sequence ID" value="TCK08634.1"/>
    <property type="molecule type" value="Genomic_DNA"/>
</dbReference>
<organism evidence="2 3">
    <name type="scientific">Marinobacterium mangrovicola</name>
    <dbReference type="NCBI Taxonomy" id="1476959"/>
    <lineage>
        <taxon>Bacteria</taxon>
        <taxon>Pseudomonadati</taxon>
        <taxon>Pseudomonadota</taxon>
        <taxon>Gammaproteobacteria</taxon>
        <taxon>Oceanospirillales</taxon>
        <taxon>Oceanospirillaceae</taxon>
        <taxon>Marinobacterium</taxon>
    </lineage>
</organism>
<feature type="transmembrane region" description="Helical" evidence="1">
    <location>
        <begin position="114"/>
        <end position="133"/>
    </location>
</feature>
<feature type="transmembrane region" description="Helical" evidence="1">
    <location>
        <begin position="58"/>
        <end position="78"/>
    </location>
</feature>
<keyword evidence="1" id="KW-1133">Transmembrane helix</keyword>
<keyword evidence="1" id="KW-0812">Transmembrane</keyword>
<feature type="transmembrane region" description="Helical" evidence="1">
    <location>
        <begin position="7"/>
        <end position="24"/>
    </location>
</feature>
<evidence type="ECO:0000256" key="1">
    <source>
        <dbReference type="SAM" id="Phobius"/>
    </source>
</evidence>